<comment type="caution">
    <text evidence="2">The sequence shown here is derived from an EMBL/GenBank/DDBJ whole genome shotgun (WGS) entry which is preliminary data.</text>
</comment>
<sequence length="312" mass="32919">MFFVGRDNAALLCLDQKGNPIIDHPFLREMMKKRGVHLGEKLECPVCKAIYEGKIAGDDAKDSKAQDRSLWGVTPVSFSRKVGGTQVALPPEPTPYMCGWTVFKTLMAAFSECGDITDPDSAILFKLVRKGTGQFSTKYDGCGPDLRTAKNPLKLDKGMRRVVREAMQSDGDCDLFSIAASFVKSEAEAQAAVTGIRVVTDEPSEPEPTGSTVPGGQPCFGKDCTDDAECRACEQKVDCAEKCGIAVPGGGAESVTESGGEASGPEAASTEAPATGPADDEASDDTEIAALQAKLKKLSGEKKGKKAGKANK</sequence>
<reference evidence="2" key="1">
    <citation type="journal article" date="2015" name="Nature">
        <title>Complex archaea that bridge the gap between prokaryotes and eukaryotes.</title>
        <authorList>
            <person name="Spang A."/>
            <person name="Saw J.H."/>
            <person name="Jorgensen S.L."/>
            <person name="Zaremba-Niedzwiedzka K."/>
            <person name="Martijn J."/>
            <person name="Lind A.E."/>
            <person name="van Eijk R."/>
            <person name="Schleper C."/>
            <person name="Guy L."/>
            <person name="Ettema T.J."/>
        </authorList>
    </citation>
    <scope>NUCLEOTIDE SEQUENCE</scope>
</reference>
<feature type="region of interest" description="Disordered" evidence="1">
    <location>
        <begin position="249"/>
        <end position="286"/>
    </location>
</feature>
<evidence type="ECO:0000313" key="2">
    <source>
        <dbReference type="EMBL" id="KKM22216.1"/>
    </source>
</evidence>
<proteinExistence type="predicted"/>
<name>A0A0F9I3L6_9ZZZZ</name>
<feature type="region of interest" description="Disordered" evidence="1">
    <location>
        <begin position="198"/>
        <end position="218"/>
    </location>
</feature>
<protein>
    <submittedName>
        <fullName evidence="2">Uncharacterized protein</fullName>
    </submittedName>
</protein>
<gene>
    <name evidence="2" type="ORF">LCGC14_1627620</name>
</gene>
<dbReference type="EMBL" id="LAZR01013383">
    <property type="protein sequence ID" value="KKM22216.1"/>
    <property type="molecule type" value="Genomic_DNA"/>
</dbReference>
<evidence type="ECO:0000256" key="1">
    <source>
        <dbReference type="SAM" id="MobiDB-lite"/>
    </source>
</evidence>
<dbReference type="AlphaFoldDB" id="A0A0F9I3L6"/>
<accession>A0A0F9I3L6</accession>
<organism evidence="2">
    <name type="scientific">marine sediment metagenome</name>
    <dbReference type="NCBI Taxonomy" id="412755"/>
    <lineage>
        <taxon>unclassified sequences</taxon>
        <taxon>metagenomes</taxon>
        <taxon>ecological metagenomes</taxon>
    </lineage>
</organism>